<protein>
    <submittedName>
        <fullName evidence="1">Uncharacterized protein</fullName>
    </submittedName>
</protein>
<accession>A0A8S2A9Z7</accession>
<proteinExistence type="predicted"/>
<dbReference type="AlphaFoldDB" id="A0A8S2A9Z7"/>
<evidence type="ECO:0000313" key="2">
    <source>
        <dbReference type="Proteomes" id="UP000682877"/>
    </source>
</evidence>
<evidence type="ECO:0000313" key="1">
    <source>
        <dbReference type="EMBL" id="CAE6020172.1"/>
    </source>
</evidence>
<sequence>MRAPIGISSGTENYSDYADSDEYDADADYEFVEDAADDSNDLIFRRCLAIRCEAFTHMEGEIDL</sequence>
<dbReference type="Proteomes" id="UP000682877">
    <property type="component" value="Chromosome 4"/>
</dbReference>
<name>A0A8S2A9Z7_ARAAE</name>
<organism evidence="1 2">
    <name type="scientific">Arabidopsis arenosa</name>
    <name type="common">Sand rock-cress</name>
    <name type="synonym">Cardaminopsis arenosa</name>
    <dbReference type="NCBI Taxonomy" id="38785"/>
    <lineage>
        <taxon>Eukaryota</taxon>
        <taxon>Viridiplantae</taxon>
        <taxon>Streptophyta</taxon>
        <taxon>Embryophyta</taxon>
        <taxon>Tracheophyta</taxon>
        <taxon>Spermatophyta</taxon>
        <taxon>Magnoliopsida</taxon>
        <taxon>eudicotyledons</taxon>
        <taxon>Gunneridae</taxon>
        <taxon>Pentapetalae</taxon>
        <taxon>rosids</taxon>
        <taxon>malvids</taxon>
        <taxon>Brassicales</taxon>
        <taxon>Brassicaceae</taxon>
        <taxon>Camelineae</taxon>
        <taxon>Arabidopsis</taxon>
    </lineage>
</organism>
<gene>
    <name evidence="1" type="ORF">AARE701A_LOCUS10084</name>
</gene>
<keyword evidence="2" id="KW-1185">Reference proteome</keyword>
<reference evidence="1" key="1">
    <citation type="submission" date="2021-01" db="EMBL/GenBank/DDBJ databases">
        <authorList>
            <person name="Bezrukov I."/>
        </authorList>
    </citation>
    <scope>NUCLEOTIDE SEQUENCE</scope>
</reference>
<dbReference type="EMBL" id="LR999454">
    <property type="protein sequence ID" value="CAE6020172.1"/>
    <property type="molecule type" value="Genomic_DNA"/>
</dbReference>